<dbReference type="AlphaFoldDB" id="A0A6C0EM40"/>
<evidence type="ECO:0008006" key="4">
    <source>
        <dbReference type="Google" id="ProtNLM"/>
    </source>
</evidence>
<dbReference type="PANTHER" id="PTHR11927:SF9">
    <property type="entry name" value="L-FUCOSYLTRANSFERASE"/>
    <property type="match status" value="1"/>
</dbReference>
<dbReference type="GO" id="GO:0016020">
    <property type="term" value="C:membrane"/>
    <property type="evidence" value="ECO:0007669"/>
    <property type="project" value="InterPro"/>
</dbReference>
<keyword evidence="2" id="KW-0808">Transferase</keyword>
<protein>
    <recommendedName>
        <fullName evidence="4">Glycosyltransferase</fullName>
    </recommendedName>
</protein>
<proteinExistence type="predicted"/>
<keyword evidence="1" id="KW-0328">Glycosyltransferase</keyword>
<name>A0A6C0EM40_9ZZZZ</name>
<dbReference type="GO" id="GO:0008107">
    <property type="term" value="F:galactoside 2-alpha-L-fucosyltransferase activity"/>
    <property type="evidence" value="ECO:0007669"/>
    <property type="project" value="InterPro"/>
</dbReference>
<dbReference type="GO" id="GO:0005975">
    <property type="term" value="P:carbohydrate metabolic process"/>
    <property type="evidence" value="ECO:0007669"/>
    <property type="project" value="InterPro"/>
</dbReference>
<evidence type="ECO:0000313" key="3">
    <source>
        <dbReference type="EMBL" id="QHT29792.1"/>
    </source>
</evidence>
<dbReference type="EMBL" id="MN738882">
    <property type="protein sequence ID" value="QHT29792.1"/>
    <property type="molecule type" value="Genomic_DNA"/>
</dbReference>
<evidence type="ECO:0000256" key="1">
    <source>
        <dbReference type="ARBA" id="ARBA00022676"/>
    </source>
</evidence>
<sequence>MITHALYGGLGNQLFQICTVMAFSLKSGHDFYFEWDASGLIATSALLRALVPHCRPADVCRALEARLKVVHLVEPSNRYHPELLAELAYQDNPTTLFVLQGYFQSFRYFETEWDAIADFLGIRAQQDALRASLSAPPPDIVMHMRVGDYLDLQHTHPILPCGYYGRALDAALDQVDGGVGAPSATVACLCQAQDRNLVEDYYVSKLRDVFPRCTWTPVPDMLSDSETILYMSLAKVQVIANSTFSLWAAYFRRTYTGREHVIYPSVWFTPTNDYLWVAQMSGEGRMVFLPCNWTTKNPPLRADDMIRPGWRMMDASLDANLDADVAVTPPPSGPVTGCYAQCLCYNNPVKHASMTERFRKLGMPLSIYPGVSFTNPRILNREGRNNSLSIQRLWSVTYGHLDMIQRFLDSDASYGIFCEDDILVNRTLPHELPDIMRECDEMAVDVLLLGYMKTCKVEAWMAGHAQMGDFPGRPYTYHDYPDDQWGVHMYMLSRSGARRILSTYGYGYADRHIDDPDHPFSPDWTISKCPGLKRALISPMMAVEDGRDSYEHYGHEGQWRFHMETFRAHFVPGLFI</sequence>
<evidence type="ECO:0000256" key="2">
    <source>
        <dbReference type="ARBA" id="ARBA00022679"/>
    </source>
</evidence>
<accession>A0A6C0EM40</accession>
<reference evidence="3" key="1">
    <citation type="journal article" date="2020" name="Nature">
        <title>Giant virus diversity and host interactions through global metagenomics.</title>
        <authorList>
            <person name="Schulz F."/>
            <person name="Roux S."/>
            <person name="Paez-Espino D."/>
            <person name="Jungbluth S."/>
            <person name="Walsh D.A."/>
            <person name="Denef V.J."/>
            <person name="McMahon K.D."/>
            <person name="Konstantinidis K.T."/>
            <person name="Eloe-Fadrosh E.A."/>
            <person name="Kyrpides N.C."/>
            <person name="Woyke T."/>
        </authorList>
    </citation>
    <scope>NUCLEOTIDE SEQUENCE</scope>
    <source>
        <strain evidence="3">GVMAG-M-3300009068-24</strain>
    </source>
</reference>
<dbReference type="InterPro" id="IPR002516">
    <property type="entry name" value="Glyco_trans_11"/>
</dbReference>
<organism evidence="3">
    <name type="scientific">viral metagenome</name>
    <dbReference type="NCBI Taxonomy" id="1070528"/>
    <lineage>
        <taxon>unclassified sequences</taxon>
        <taxon>metagenomes</taxon>
        <taxon>organismal metagenomes</taxon>
    </lineage>
</organism>
<dbReference type="PANTHER" id="PTHR11927">
    <property type="entry name" value="GALACTOSIDE 2-L-FUCOSYLTRANSFERASE"/>
    <property type="match status" value="1"/>
</dbReference>